<name>A0ABR2L8P7_9EUKA</name>
<dbReference type="EMBL" id="JAPFFF010000001">
    <property type="protein sequence ID" value="KAK8898640.1"/>
    <property type="molecule type" value="Genomic_DNA"/>
</dbReference>
<sequence length="669" mass="77509">MDLLDDQVINLGTITQKQTYNLIVQALSVTTTHEKDKLIHEVKNPWKTHNQCLQQLCSWNEKMLDTLSKLEIKSDNKIKEYNTLLMNTSFQQELQKHSFTSKEKTDLITTIKDIENEIQKIIPLQTQSNADAITDLNVGSFLKLKDIKFKRLEELSHALKKKAIVFDESEDLSNEISTKYGNLKNLLQVHENLKKENQELKEEELTFIHDSMVKRRNTSHLPLTWISNIILILQSELSAQNLVYDSLPLKSHLNDNSQITLNLDLLFPSFSQSITFSKPDFSTTINKDTTSNLLSASSPQEKLSALKNVIKEQENTIEHLSNELEPLRQLRYSENETFVTQEREQRLWSLHDKLQMQVHDYQEKINDIYNESTSIYNQIIMTINQKKLYGETESEWIRKFQNLQNDHALLNDMVLHNEAVCTTLYDLSNSFGTSMMDKPVHDNHESDLNDYFKNEFSTYLATSLEVKSQVHSPPNPPVDNEDENDPMKKMRNIRSLMLSKKLKKRSSERKDRTTSASISSKSNRKKHQETQISHFSYHNPIENATKVEILNYLSLVTDINSKIKGDNTSYHSYVSGKLHYLLGELRPHFYSEIRNYIEDMKENMKDIAKYGDPILRIPRVDVEVMAETEPKTEIDVQTDEIEVKGKKGKSSIKPPSKSKAKDGGRKLKK</sequence>
<evidence type="ECO:0000256" key="1">
    <source>
        <dbReference type="SAM" id="Coils"/>
    </source>
</evidence>
<feature type="compositionally biased region" description="Basic and acidic residues" evidence="2">
    <location>
        <begin position="659"/>
        <end position="669"/>
    </location>
</feature>
<evidence type="ECO:0000256" key="2">
    <source>
        <dbReference type="SAM" id="MobiDB-lite"/>
    </source>
</evidence>
<evidence type="ECO:0000313" key="4">
    <source>
        <dbReference type="Proteomes" id="UP001470230"/>
    </source>
</evidence>
<organism evidence="3 4">
    <name type="scientific">Tritrichomonas musculus</name>
    <dbReference type="NCBI Taxonomy" id="1915356"/>
    <lineage>
        <taxon>Eukaryota</taxon>
        <taxon>Metamonada</taxon>
        <taxon>Parabasalia</taxon>
        <taxon>Tritrichomonadida</taxon>
        <taxon>Tritrichomonadidae</taxon>
        <taxon>Tritrichomonas</taxon>
    </lineage>
</organism>
<comment type="caution">
    <text evidence="3">The sequence shown here is derived from an EMBL/GenBank/DDBJ whole genome shotgun (WGS) entry which is preliminary data.</text>
</comment>
<accession>A0ABR2L8P7</accession>
<gene>
    <name evidence="3" type="ORF">M9Y10_000932</name>
</gene>
<keyword evidence="4" id="KW-1185">Reference proteome</keyword>
<keyword evidence="1" id="KW-0175">Coiled coil</keyword>
<reference evidence="3 4" key="1">
    <citation type="submission" date="2024-04" db="EMBL/GenBank/DDBJ databases">
        <title>Tritrichomonas musculus Genome.</title>
        <authorList>
            <person name="Alves-Ferreira E."/>
            <person name="Grigg M."/>
            <person name="Lorenzi H."/>
            <person name="Galac M."/>
        </authorList>
    </citation>
    <scope>NUCLEOTIDE SEQUENCE [LARGE SCALE GENOMIC DNA]</scope>
    <source>
        <strain evidence="3 4">EAF2021</strain>
    </source>
</reference>
<feature type="region of interest" description="Disordered" evidence="2">
    <location>
        <begin position="467"/>
        <end position="532"/>
    </location>
</feature>
<dbReference type="Proteomes" id="UP001470230">
    <property type="component" value="Unassembled WGS sequence"/>
</dbReference>
<proteinExistence type="predicted"/>
<protein>
    <submittedName>
        <fullName evidence="3">Uncharacterized protein</fullName>
    </submittedName>
</protein>
<evidence type="ECO:0000313" key="3">
    <source>
        <dbReference type="EMBL" id="KAK8898640.1"/>
    </source>
</evidence>
<feature type="region of interest" description="Disordered" evidence="2">
    <location>
        <begin position="631"/>
        <end position="669"/>
    </location>
</feature>
<feature type="coiled-coil region" evidence="1">
    <location>
        <begin position="303"/>
        <end position="371"/>
    </location>
</feature>